<keyword evidence="3" id="KW-1185">Reference proteome</keyword>
<name>A0A2T5YDU7_9BACT</name>
<reference evidence="2 3" key="1">
    <citation type="submission" date="2018-04" db="EMBL/GenBank/DDBJ databases">
        <title>Genomic Encyclopedia of Archaeal and Bacterial Type Strains, Phase II (KMG-II): from individual species to whole genera.</title>
        <authorList>
            <person name="Goeker M."/>
        </authorList>
    </citation>
    <scope>NUCLEOTIDE SEQUENCE [LARGE SCALE GENOMIC DNA]</scope>
    <source>
        <strain evidence="2 3">DSM 100162</strain>
    </source>
</reference>
<dbReference type="Pfam" id="PF13589">
    <property type="entry name" value="HATPase_c_3"/>
    <property type="match status" value="1"/>
</dbReference>
<keyword evidence="2" id="KW-0418">Kinase</keyword>
<evidence type="ECO:0000313" key="2">
    <source>
        <dbReference type="EMBL" id="PTX14725.1"/>
    </source>
</evidence>
<dbReference type="SUPFAM" id="SSF55874">
    <property type="entry name" value="ATPase domain of HSP90 chaperone/DNA topoisomerase II/histidine kinase"/>
    <property type="match status" value="1"/>
</dbReference>
<dbReference type="RefSeq" id="WP_108213242.1">
    <property type="nucleotide sequence ID" value="NZ_QBKI01000010.1"/>
</dbReference>
<sequence length="499" mass="57474">MEQTYATSAVDLSSVETTPAEPEAGSMIETFRAIGYSLETAVADIIDNSISAGAYNVWVDFDWKGASTWLAIKDDGSGMNNEELIRAMRPGSRNPNEVRHSHDLGRFGLGLKTASFSQCRKLCVISKKKEANPIYWTWDLDYVNQTGKWNLIRILPDLLFEQQLEELESGTTVVWNDIDRLVSNLNEGDKSSLDKFLKRMEQVKQHLAMTFHRYIENNKIKLWFQQREVIAWDPFLINEPATQKFPEEPLQGAKVKLRGYVLPHKSKLTTVKFREAEGPNGWNAHQGFYIYRKERLLLAGDWLGMFRKEEHFKLARIMIDLPNSLDEDWQIDIKKSVARPPLVLRDHLKAYASKVRAQAVEVYRHKGKVLQRKYASVEFQPVWVEKVRHGKRFYNINREHPLISQLLSGFTGKAADLQRLLRLIEETVPVPLITIRESEQPDAQGQPFEGSSHEPVINLMKLMYQSFIAQGKTDEFAKMAILNMEPFNLYPQFIDSVSE</sequence>
<dbReference type="OrthoDB" id="9813438at2"/>
<proteinExistence type="predicted"/>
<dbReference type="InterPro" id="IPR036890">
    <property type="entry name" value="HATPase_C_sf"/>
</dbReference>
<dbReference type="EMBL" id="QBKI01000010">
    <property type="protein sequence ID" value="PTX14725.1"/>
    <property type="molecule type" value="Genomic_DNA"/>
</dbReference>
<evidence type="ECO:0000313" key="3">
    <source>
        <dbReference type="Proteomes" id="UP000244225"/>
    </source>
</evidence>
<dbReference type="GO" id="GO:0016301">
    <property type="term" value="F:kinase activity"/>
    <property type="evidence" value="ECO:0007669"/>
    <property type="project" value="UniProtKB-KW"/>
</dbReference>
<dbReference type="Proteomes" id="UP000244225">
    <property type="component" value="Unassembled WGS sequence"/>
</dbReference>
<protein>
    <submittedName>
        <fullName evidence="2">Histidine kinase/DNA gyrase B/HSP90-like ATPase</fullName>
    </submittedName>
</protein>
<dbReference type="Gene3D" id="3.30.565.10">
    <property type="entry name" value="Histidine kinase-like ATPase, C-terminal domain"/>
    <property type="match status" value="1"/>
</dbReference>
<organism evidence="2 3">
    <name type="scientific">Pontibacter mucosus</name>
    <dbReference type="NCBI Taxonomy" id="1649266"/>
    <lineage>
        <taxon>Bacteria</taxon>
        <taxon>Pseudomonadati</taxon>
        <taxon>Bacteroidota</taxon>
        <taxon>Cytophagia</taxon>
        <taxon>Cytophagales</taxon>
        <taxon>Hymenobacteraceae</taxon>
        <taxon>Pontibacter</taxon>
    </lineage>
</organism>
<feature type="compositionally biased region" description="Polar residues" evidence="1">
    <location>
        <begin position="1"/>
        <end position="17"/>
    </location>
</feature>
<gene>
    <name evidence="2" type="ORF">C8N40_110154</name>
</gene>
<evidence type="ECO:0000256" key="1">
    <source>
        <dbReference type="SAM" id="MobiDB-lite"/>
    </source>
</evidence>
<keyword evidence="2" id="KW-0808">Transferase</keyword>
<dbReference type="AlphaFoldDB" id="A0A2T5YDU7"/>
<comment type="caution">
    <text evidence="2">The sequence shown here is derived from an EMBL/GenBank/DDBJ whole genome shotgun (WGS) entry which is preliminary data.</text>
</comment>
<feature type="region of interest" description="Disordered" evidence="1">
    <location>
        <begin position="1"/>
        <end position="24"/>
    </location>
</feature>
<accession>A0A2T5YDU7</accession>